<gene>
    <name evidence="3 5" type="primary">coaE</name>
    <name evidence="5" type="ORF">JG30_05570</name>
</gene>
<dbReference type="PROSITE" id="PS51219">
    <property type="entry name" value="DPCK"/>
    <property type="match status" value="1"/>
</dbReference>
<dbReference type="AlphaFoldDB" id="A0A0F4LVF1"/>
<keyword evidence="3 5" id="KW-0418">Kinase</keyword>
<dbReference type="GO" id="GO:0015937">
    <property type="term" value="P:coenzyme A biosynthetic process"/>
    <property type="evidence" value="ECO:0007669"/>
    <property type="project" value="UniProtKB-UniRule"/>
</dbReference>
<dbReference type="PANTHER" id="PTHR10695:SF46">
    <property type="entry name" value="BIFUNCTIONAL COENZYME A SYNTHASE-RELATED"/>
    <property type="match status" value="1"/>
</dbReference>
<protein>
    <recommendedName>
        <fullName evidence="3 4">Dephospho-CoA kinase</fullName>
        <ecNumber evidence="3 4">2.7.1.24</ecNumber>
    </recommendedName>
    <alternativeName>
        <fullName evidence="3">Dephosphocoenzyme A kinase</fullName>
    </alternativeName>
</protein>
<dbReference type="HOGENOM" id="CLU_057180_0_0_9"/>
<keyword evidence="6" id="KW-1185">Reference proteome</keyword>
<dbReference type="UniPathway" id="UPA00241">
    <property type="reaction ID" value="UER00356"/>
</dbReference>
<dbReference type="STRING" id="1218492.JG30_05570"/>
<comment type="catalytic activity">
    <reaction evidence="3">
        <text>3'-dephospho-CoA + ATP = ADP + CoA + H(+)</text>
        <dbReference type="Rhea" id="RHEA:18245"/>
        <dbReference type="ChEBI" id="CHEBI:15378"/>
        <dbReference type="ChEBI" id="CHEBI:30616"/>
        <dbReference type="ChEBI" id="CHEBI:57287"/>
        <dbReference type="ChEBI" id="CHEBI:57328"/>
        <dbReference type="ChEBI" id="CHEBI:456216"/>
        <dbReference type="EC" id="2.7.1.24"/>
    </reaction>
</comment>
<dbReference type="Gene3D" id="3.40.50.300">
    <property type="entry name" value="P-loop containing nucleotide triphosphate hydrolases"/>
    <property type="match status" value="1"/>
</dbReference>
<comment type="subcellular location">
    <subcellularLocation>
        <location evidence="3">Cytoplasm</location>
    </subcellularLocation>
</comment>
<dbReference type="Pfam" id="PF01121">
    <property type="entry name" value="CoaE"/>
    <property type="match status" value="1"/>
</dbReference>
<dbReference type="GO" id="GO:0005737">
    <property type="term" value="C:cytoplasm"/>
    <property type="evidence" value="ECO:0007669"/>
    <property type="project" value="UniProtKB-SubCell"/>
</dbReference>
<keyword evidence="3" id="KW-0173">Coenzyme A biosynthesis</keyword>
<dbReference type="GO" id="GO:0005524">
    <property type="term" value="F:ATP binding"/>
    <property type="evidence" value="ECO:0007669"/>
    <property type="project" value="UniProtKB-UniRule"/>
</dbReference>
<accession>A0A0F4LVF1</accession>
<keyword evidence="2 3" id="KW-0067">ATP-binding</keyword>
<evidence type="ECO:0000256" key="4">
    <source>
        <dbReference type="NCBIfam" id="TIGR00152"/>
    </source>
</evidence>
<comment type="caution">
    <text evidence="5">The sequence shown here is derived from an EMBL/GenBank/DDBJ whole genome shotgun (WGS) entry which is preliminary data.</text>
</comment>
<keyword evidence="1 3" id="KW-0547">Nucleotide-binding</keyword>
<dbReference type="Proteomes" id="UP000033558">
    <property type="component" value="Unassembled WGS sequence"/>
</dbReference>
<dbReference type="PANTHER" id="PTHR10695">
    <property type="entry name" value="DEPHOSPHO-COA KINASE-RELATED"/>
    <property type="match status" value="1"/>
</dbReference>
<dbReference type="SUPFAM" id="SSF52540">
    <property type="entry name" value="P-loop containing nucleoside triphosphate hydrolases"/>
    <property type="match status" value="1"/>
</dbReference>
<dbReference type="GO" id="GO:0004140">
    <property type="term" value="F:dephospho-CoA kinase activity"/>
    <property type="evidence" value="ECO:0007669"/>
    <property type="project" value="UniProtKB-UniRule"/>
</dbReference>
<comment type="pathway">
    <text evidence="3">Cofactor biosynthesis; coenzyme A biosynthesis; CoA from (R)-pantothenate: step 5/5.</text>
</comment>
<comment type="function">
    <text evidence="3">Catalyzes the phosphorylation of the 3'-hydroxyl group of dephosphocoenzyme A to form coenzyme A.</text>
</comment>
<feature type="binding site" evidence="3">
    <location>
        <begin position="12"/>
        <end position="17"/>
    </location>
    <ligand>
        <name>ATP</name>
        <dbReference type="ChEBI" id="CHEBI:30616"/>
    </ligand>
</feature>
<dbReference type="InterPro" id="IPR001977">
    <property type="entry name" value="Depp_CoAkinase"/>
</dbReference>
<dbReference type="CDD" id="cd02022">
    <property type="entry name" value="DPCK"/>
    <property type="match status" value="1"/>
</dbReference>
<sequence length="197" mass="22520">MGRAWGITGGIASGKTTVAQMIKNRGFLVIDADQIARQIVEPKTPGWKQVVKQFGPQILQADQQLNRQLLGQLVFNDSQQLAQLNKITQPLIRQELLQQITSAQRSNHLVFFEIPLLFEYHYQTYLNGVVLVDLPRKVQLKRLKKRNHLTQREAQRRISAQISRTARRHLASKIITNTGDYAMLSSKVNQLLRNLTS</sequence>
<dbReference type="EMBL" id="JXJQ01000006">
    <property type="protein sequence ID" value="KJY62353.1"/>
    <property type="molecule type" value="Genomic_DNA"/>
</dbReference>
<keyword evidence="3" id="KW-0963">Cytoplasm</keyword>
<evidence type="ECO:0000256" key="2">
    <source>
        <dbReference type="ARBA" id="ARBA00022840"/>
    </source>
</evidence>
<keyword evidence="3" id="KW-0808">Transferase</keyword>
<evidence type="ECO:0000313" key="6">
    <source>
        <dbReference type="Proteomes" id="UP000033558"/>
    </source>
</evidence>
<dbReference type="PATRIC" id="fig|1218492.5.peg.683"/>
<dbReference type="NCBIfam" id="TIGR00152">
    <property type="entry name" value="dephospho-CoA kinase"/>
    <property type="match status" value="1"/>
</dbReference>
<dbReference type="HAMAP" id="MF_00376">
    <property type="entry name" value="Dephospho_CoA_kinase"/>
    <property type="match status" value="1"/>
</dbReference>
<evidence type="ECO:0000256" key="3">
    <source>
        <dbReference type="HAMAP-Rule" id="MF_00376"/>
    </source>
</evidence>
<dbReference type="EC" id="2.7.1.24" evidence="3 4"/>
<reference evidence="5 6" key="1">
    <citation type="submission" date="2015-01" db="EMBL/GenBank/DDBJ databases">
        <title>Comparative genomics of the lactic acid bacteria isolated from the honey bee gut.</title>
        <authorList>
            <person name="Ellegaard K.M."/>
            <person name="Tamarit D."/>
            <person name="Javelind E."/>
            <person name="Olofsson T."/>
            <person name="Andersson S.G."/>
            <person name="Vasquez A."/>
        </authorList>
    </citation>
    <scope>NUCLEOTIDE SEQUENCE [LARGE SCALE GENOMIC DNA]</scope>
    <source>
        <strain evidence="5 6">Bin4</strain>
    </source>
</reference>
<proteinExistence type="inferred from homology"/>
<dbReference type="InterPro" id="IPR027417">
    <property type="entry name" value="P-loop_NTPase"/>
</dbReference>
<organism evidence="5 6">
    <name type="scientific">Bombilactobacillus mellifer</name>
    <dbReference type="NCBI Taxonomy" id="1218492"/>
    <lineage>
        <taxon>Bacteria</taxon>
        <taxon>Bacillati</taxon>
        <taxon>Bacillota</taxon>
        <taxon>Bacilli</taxon>
        <taxon>Lactobacillales</taxon>
        <taxon>Lactobacillaceae</taxon>
        <taxon>Bombilactobacillus</taxon>
    </lineage>
</organism>
<comment type="similarity">
    <text evidence="3">Belongs to the CoaE family.</text>
</comment>
<name>A0A0F4LVF1_9LACO</name>
<evidence type="ECO:0000256" key="1">
    <source>
        <dbReference type="ARBA" id="ARBA00022741"/>
    </source>
</evidence>
<evidence type="ECO:0000313" key="5">
    <source>
        <dbReference type="EMBL" id="KJY62353.1"/>
    </source>
</evidence>